<dbReference type="InterPro" id="IPR010995">
    <property type="entry name" value="DNA_repair_Rad51/TF_NusA_a-hlx"/>
</dbReference>
<comment type="caution">
    <text evidence="2">The sequence shown here is derived from an EMBL/GenBank/DDBJ whole genome shotgun (WGS) entry which is preliminary data.</text>
</comment>
<evidence type="ECO:0000313" key="2">
    <source>
        <dbReference type="EMBL" id="MFC6725973.1"/>
    </source>
</evidence>
<accession>A0ABD5S3X3</accession>
<dbReference type="EMBL" id="JBHSWU010000812">
    <property type="protein sequence ID" value="MFC6725973.1"/>
    <property type="molecule type" value="Genomic_DNA"/>
</dbReference>
<keyword evidence="3" id="KW-1185">Reference proteome</keyword>
<organism evidence="2 3">
    <name type="scientific">Halobium palmae</name>
    <dbReference type="NCBI Taxonomy" id="1776492"/>
    <lineage>
        <taxon>Archaea</taxon>
        <taxon>Methanobacteriati</taxon>
        <taxon>Methanobacteriota</taxon>
        <taxon>Stenosarchaea group</taxon>
        <taxon>Halobacteria</taxon>
        <taxon>Halobacteriales</taxon>
        <taxon>Haloferacaceae</taxon>
        <taxon>Halobium</taxon>
    </lineage>
</organism>
<gene>
    <name evidence="2" type="ORF">ACFQE1_16700</name>
</gene>
<sequence>MDDDTDVGDLSGINESTAEKLRDAGYETLGDLRGVDRSALFEVEGIGATRASEVLTAVEEATDDGSDSSDSASESDSERETDDGTDAEDGASSDGTDEGTTDGDDASSDDSTEAEG</sequence>
<dbReference type="Proteomes" id="UP001596328">
    <property type="component" value="Unassembled WGS sequence"/>
</dbReference>
<dbReference type="Gene3D" id="1.10.150.20">
    <property type="entry name" value="5' to 3' exonuclease, C-terminal subdomain"/>
    <property type="match status" value="1"/>
</dbReference>
<feature type="region of interest" description="Disordered" evidence="1">
    <location>
        <begin position="57"/>
        <end position="116"/>
    </location>
</feature>
<evidence type="ECO:0000256" key="1">
    <source>
        <dbReference type="SAM" id="MobiDB-lite"/>
    </source>
</evidence>
<dbReference type="AlphaFoldDB" id="A0ABD5S3X3"/>
<evidence type="ECO:0000313" key="3">
    <source>
        <dbReference type="Proteomes" id="UP001596328"/>
    </source>
</evidence>
<reference evidence="2 3" key="1">
    <citation type="journal article" date="2019" name="Int. J. Syst. Evol. Microbiol.">
        <title>The Global Catalogue of Microorganisms (GCM) 10K type strain sequencing project: providing services to taxonomists for standard genome sequencing and annotation.</title>
        <authorList>
            <consortium name="The Broad Institute Genomics Platform"/>
            <consortium name="The Broad Institute Genome Sequencing Center for Infectious Disease"/>
            <person name="Wu L."/>
            <person name="Ma J."/>
        </authorList>
    </citation>
    <scope>NUCLEOTIDE SEQUENCE [LARGE SCALE GENOMIC DNA]</scope>
    <source>
        <strain evidence="2 3">NBRC 111368</strain>
    </source>
</reference>
<feature type="compositionally biased region" description="Acidic residues" evidence="1">
    <location>
        <begin position="60"/>
        <end position="116"/>
    </location>
</feature>
<proteinExistence type="predicted"/>
<dbReference type="Pfam" id="PF14520">
    <property type="entry name" value="HHH_5"/>
    <property type="match status" value="1"/>
</dbReference>
<name>A0ABD5S3X3_9EURY</name>
<dbReference type="SUPFAM" id="SSF47794">
    <property type="entry name" value="Rad51 N-terminal domain-like"/>
    <property type="match status" value="1"/>
</dbReference>
<protein>
    <submittedName>
        <fullName evidence="2">Helix-hairpin-helix domain-containing protein</fullName>
    </submittedName>
</protein>
<feature type="non-terminal residue" evidence="2">
    <location>
        <position position="116"/>
    </location>
</feature>
<feature type="region of interest" description="Disordered" evidence="1">
    <location>
        <begin position="1"/>
        <end position="24"/>
    </location>
</feature>